<dbReference type="SUPFAM" id="SSF158622">
    <property type="entry name" value="YheA/YmcA-like"/>
    <property type="match status" value="1"/>
</dbReference>
<keyword evidence="2" id="KW-1185">Reference proteome</keyword>
<dbReference type="Pfam" id="PF06133">
    <property type="entry name" value="Com_YlbF"/>
    <property type="match status" value="1"/>
</dbReference>
<proteinExistence type="predicted"/>
<name>A0ABT1Y4Y9_9FIRM</name>
<evidence type="ECO:0000313" key="1">
    <source>
        <dbReference type="EMBL" id="MCR6545937.1"/>
    </source>
</evidence>
<gene>
    <name evidence="1" type="ORF">NVS47_10505</name>
</gene>
<organism evidence="1 2">
    <name type="scientific">Dehalobacterium formicoaceticum</name>
    <dbReference type="NCBI Taxonomy" id="51515"/>
    <lineage>
        <taxon>Bacteria</taxon>
        <taxon>Bacillati</taxon>
        <taxon>Bacillota</taxon>
        <taxon>Clostridia</taxon>
        <taxon>Eubacteriales</taxon>
        <taxon>Peptococcaceae</taxon>
        <taxon>Dehalobacterium</taxon>
    </lineage>
</organism>
<dbReference type="InterPro" id="IPR010368">
    <property type="entry name" value="Com_YlbF"/>
</dbReference>
<dbReference type="InterPro" id="IPR023378">
    <property type="entry name" value="YheA/YmcA-like_dom_sf"/>
</dbReference>
<dbReference type="RefSeq" id="WP_257913353.1">
    <property type="nucleotide sequence ID" value="NZ_JANPWE010000004.1"/>
</dbReference>
<dbReference type="Proteomes" id="UP001524944">
    <property type="component" value="Unassembled WGS sequence"/>
</dbReference>
<reference evidence="1 2" key="1">
    <citation type="submission" date="2022-08" db="EMBL/GenBank/DDBJ databases">
        <title>Proteogenomics of the novel Dehalobacterium formicoaceticum strain EZ94 highlights a key role of methyltransferases during anaerobic dichloromethane degradation.</title>
        <authorList>
            <person name="Wasmund K."/>
        </authorList>
    </citation>
    <scope>NUCLEOTIDE SEQUENCE [LARGE SCALE GENOMIC DNA]</scope>
    <source>
        <strain evidence="1 2">EZ94</strain>
    </source>
</reference>
<comment type="caution">
    <text evidence="1">The sequence shown here is derived from an EMBL/GenBank/DDBJ whole genome shotgun (WGS) entry which is preliminary data.</text>
</comment>
<dbReference type="InterPro" id="IPR052767">
    <property type="entry name" value="Bact_com_dev_regulator"/>
</dbReference>
<dbReference type="Gene3D" id="1.20.1500.10">
    <property type="entry name" value="YheA/YmcA-like"/>
    <property type="match status" value="1"/>
</dbReference>
<accession>A0ABT1Y4Y9</accession>
<protein>
    <submittedName>
        <fullName evidence="1">YlbF family regulator</fullName>
    </submittedName>
</protein>
<evidence type="ECO:0000313" key="2">
    <source>
        <dbReference type="Proteomes" id="UP001524944"/>
    </source>
</evidence>
<dbReference type="PANTHER" id="PTHR38448">
    <property type="entry name" value="REGULATORY PROTEIN YLBF-RELATED"/>
    <property type="match status" value="1"/>
</dbReference>
<dbReference type="PANTHER" id="PTHR38448:SF1">
    <property type="entry name" value="YLBF FAMILY REGULATOR"/>
    <property type="match status" value="1"/>
</dbReference>
<sequence length="124" mass="14160">MEVLNKAQELANALENSEELLQMREAEKRMNEDQTAMSLMHEFRNKQMEVYNVQVAGQEPSKELEQEMENLRAKLQENPLILDYITAQEKLGRVQEYINRAISQVLQGESSCDESSCSSCAGCN</sequence>
<dbReference type="EMBL" id="JANPWE010000004">
    <property type="protein sequence ID" value="MCR6545937.1"/>
    <property type="molecule type" value="Genomic_DNA"/>
</dbReference>